<evidence type="ECO:0000256" key="9">
    <source>
        <dbReference type="ARBA" id="ARBA00022840"/>
    </source>
</evidence>
<accession>A0A1X0VBV9</accession>
<dbReference type="STRING" id="33968.BMS77_09895"/>
<dbReference type="GO" id="GO:0006423">
    <property type="term" value="P:cysteinyl-tRNA aminoacylation"/>
    <property type="evidence" value="ECO:0007669"/>
    <property type="project" value="UniProtKB-UniRule"/>
</dbReference>
<dbReference type="NCBIfam" id="TIGR00435">
    <property type="entry name" value="cysS"/>
    <property type="match status" value="1"/>
</dbReference>
<dbReference type="GO" id="GO:0005829">
    <property type="term" value="C:cytosol"/>
    <property type="evidence" value="ECO:0007669"/>
    <property type="project" value="TreeGrafter"/>
</dbReference>
<dbReference type="SMART" id="SM00840">
    <property type="entry name" value="DALR_2"/>
    <property type="match status" value="1"/>
</dbReference>
<proteinExistence type="inferred from homology"/>
<dbReference type="Gene3D" id="1.20.120.1910">
    <property type="entry name" value="Cysteine-tRNA ligase, C-terminal anti-codon recognition domain"/>
    <property type="match status" value="1"/>
</dbReference>
<dbReference type="InterPro" id="IPR024909">
    <property type="entry name" value="Cys-tRNA/MSH_ligase"/>
</dbReference>
<dbReference type="CDD" id="cd00672">
    <property type="entry name" value="CysRS_core"/>
    <property type="match status" value="1"/>
</dbReference>
<dbReference type="InterPro" id="IPR014729">
    <property type="entry name" value="Rossmann-like_a/b/a_fold"/>
</dbReference>
<evidence type="ECO:0000256" key="11">
    <source>
        <dbReference type="ARBA" id="ARBA00023146"/>
    </source>
</evidence>
<comment type="catalytic activity">
    <reaction evidence="12 13">
        <text>tRNA(Cys) + L-cysteine + ATP = L-cysteinyl-tRNA(Cys) + AMP + diphosphate</text>
        <dbReference type="Rhea" id="RHEA:17773"/>
        <dbReference type="Rhea" id="RHEA-COMP:9661"/>
        <dbReference type="Rhea" id="RHEA-COMP:9679"/>
        <dbReference type="ChEBI" id="CHEBI:30616"/>
        <dbReference type="ChEBI" id="CHEBI:33019"/>
        <dbReference type="ChEBI" id="CHEBI:35235"/>
        <dbReference type="ChEBI" id="CHEBI:78442"/>
        <dbReference type="ChEBI" id="CHEBI:78517"/>
        <dbReference type="ChEBI" id="CHEBI:456215"/>
        <dbReference type="EC" id="6.1.1.16"/>
    </reaction>
</comment>
<evidence type="ECO:0000313" key="16">
    <source>
        <dbReference type="Proteomes" id="UP000192288"/>
    </source>
</evidence>
<evidence type="ECO:0000256" key="4">
    <source>
        <dbReference type="ARBA" id="ARBA00022490"/>
    </source>
</evidence>
<evidence type="ECO:0000256" key="6">
    <source>
        <dbReference type="ARBA" id="ARBA00022723"/>
    </source>
</evidence>
<dbReference type="GO" id="GO:0004817">
    <property type="term" value="F:cysteine-tRNA ligase activity"/>
    <property type="evidence" value="ECO:0007669"/>
    <property type="project" value="UniProtKB-UniRule"/>
</dbReference>
<evidence type="ECO:0000256" key="13">
    <source>
        <dbReference type="HAMAP-Rule" id="MF_00041"/>
    </source>
</evidence>
<feature type="binding site" evidence="13">
    <location>
        <position position="28"/>
    </location>
    <ligand>
        <name>Zn(2+)</name>
        <dbReference type="ChEBI" id="CHEBI:29105"/>
    </ligand>
</feature>
<evidence type="ECO:0000259" key="14">
    <source>
        <dbReference type="SMART" id="SM00840"/>
    </source>
</evidence>
<dbReference type="Pfam" id="PF09190">
    <property type="entry name" value="DALR_2"/>
    <property type="match status" value="1"/>
</dbReference>
<comment type="subcellular location">
    <subcellularLocation>
        <location evidence="1 13">Cytoplasm</location>
    </subcellularLocation>
</comment>
<protein>
    <recommendedName>
        <fullName evidence="13">Cysteine--tRNA ligase</fullName>
        <ecNumber evidence="13">6.1.1.16</ecNumber>
    </recommendedName>
    <alternativeName>
        <fullName evidence="13">Cysteinyl-tRNA synthetase</fullName>
        <shortName evidence="13">CysRS</shortName>
    </alternativeName>
</protein>
<comment type="similarity">
    <text evidence="2 13">Belongs to the class-I aminoacyl-tRNA synthetase family.</text>
</comment>
<dbReference type="Pfam" id="PF01406">
    <property type="entry name" value="tRNA-synt_1e"/>
    <property type="match status" value="1"/>
</dbReference>
<dbReference type="EC" id="6.1.1.16" evidence="13"/>
<evidence type="ECO:0000256" key="5">
    <source>
        <dbReference type="ARBA" id="ARBA00022598"/>
    </source>
</evidence>
<dbReference type="PRINTS" id="PR00983">
    <property type="entry name" value="TRNASYNTHCYS"/>
</dbReference>
<dbReference type="PANTHER" id="PTHR10890:SF3">
    <property type="entry name" value="CYSTEINE--TRNA LIGASE, CYTOPLASMIC"/>
    <property type="match status" value="1"/>
</dbReference>
<dbReference type="HAMAP" id="MF_00041">
    <property type="entry name" value="Cys_tRNA_synth"/>
    <property type="match status" value="1"/>
</dbReference>
<dbReference type="FunFam" id="3.40.50.620:FF:000009">
    <property type="entry name" value="Cysteine--tRNA ligase"/>
    <property type="match status" value="1"/>
</dbReference>
<reference evidence="15 16" key="1">
    <citation type="journal article" date="2017" name="Front. Microbiol.">
        <title>Genomic Characterization of Dairy Associated Leuconostoc Species and Diversity of Leuconostocs in Undefined Mixed Mesophilic Starter Cultures.</title>
        <authorList>
            <person name="Frantzen C.A."/>
            <person name="Kot W."/>
            <person name="Pedersen T.B."/>
            <person name="Ardo Y.M."/>
            <person name="Broadbent J.R."/>
            <person name="Neve H."/>
            <person name="Hansen L.H."/>
            <person name="Dal Bello F."/>
            <person name="Ostlie H.M."/>
            <person name="Kleppen H.P."/>
            <person name="Vogensen F.K."/>
            <person name="Holo H."/>
        </authorList>
    </citation>
    <scope>NUCLEOTIDE SEQUENCE [LARGE SCALE GENOMIC DNA]</scope>
    <source>
        <strain evidence="15 16">LMGCF08</strain>
    </source>
</reference>
<organism evidence="15 16">
    <name type="scientific">Leuconostoc pseudomesenteroides</name>
    <dbReference type="NCBI Taxonomy" id="33968"/>
    <lineage>
        <taxon>Bacteria</taxon>
        <taxon>Bacillati</taxon>
        <taxon>Bacillota</taxon>
        <taxon>Bacilli</taxon>
        <taxon>Lactobacillales</taxon>
        <taxon>Lactobacillaceae</taxon>
        <taxon>Leuconostoc</taxon>
    </lineage>
</organism>
<feature type="domain" description="Cysteinyl-tRNA synthetase class Ia DALR" evidence="14">
    <location>
        <begin position="356"/>
        <end position="420"/>
    </location>
</feature>
<dbReference type="AlphaFoldDB" id="A0A1X0VBV9"/>
<keyword evidence="11 13" id="KW-0030">Aminoacyl-tRNA synthetase</keyword>
<dbReference type="InterPro" id="IPR032678">
    <property type="entry name" value="tRNA-synt_1_cat_dom"/>
</dbReference>
<evidence type="ECO:0000256" key="1">
    <source>
        <dbReference type="ARBA" id="ARBA00004496"/>
    </source>
</evidence>
<feature type="binding site" evidence="13">
    <location>
        <position position="273"/>
    </location>
    <ligand>
        <name>ATP</name>
        <dbReference type="ChEBI" id="CHEBI:30616"/>
    </ligand>
</feature>
<comment type="caution">
    <text evidence="15">The sequence shown here is derived from an EMBL/GenBank/DDBJ whole genome shotgun (WGS) entry which is preliminary data.</text>
</comment>
<keyword evidence="10 13" id="KW-0648">Protein biosynthesis</keyword>
<dbReference type="GO" id="GO:0005524">
    <property type="term" value="F:ATP binding"/>
    <property type="evidence" value="ECO:0007669"/>
    <property type="project" value="UniProtKB-UniRule"/>
</dbReference>
<dbReference type="Pfam" id="PF23493">
    <property type="entry name" value="CysS_C"/>
    <property type="match status" value="1"/>
</dbReference>
<keyword evidence="7 13" id="KW-0547">Nucleotide-binding</keyword>
<evidence type="ECO:0000256" key="3">
    <source>
        <dbReference type="ARBA" id="ARBA00011245"/>
    </source>
</evidence>
<dbReference type="InterPro" id="IPR015803">
    <property type="entry name" value="Cys-tRNA-ligase"/>
</dbReference>
<feature type="short sequence motif" description="'HIGH' region" evidence="13">
    <location>
        <begin position="30"/>
        <end position="40"/>
    </location>
</feature>
<dbReference type="EMBL" id="MPLS01000052">
    <property type="protein sequence ID" value="ORI97076.1"/>
    <property type="molecule type" value="Genomic_DNA"/>
</dbReference>
<dbReference type="SUPFAM" id="SSF47323">
    <property type="entry name" value="Anticodon-binding domain of a subclass of class I aminoacyl-tRNA synthetases"/>
    <property type="match status" value="1"/>
</dbReference>
<comment type="subunit">
    <text evidence="3 13">Monomer.</text>
</comment>
<feature type="short sequence motif" description="'KMSKS' region" evidence="13">
    <location>
        <begin position="270"/>
        <end position="274"/>
    </location>
</feature>
<dbReference type="eggNOG" id="COG0215">
    <property type="taxonomic scope" value="Bacteria"/>
</dbReference>
<comment type="cofactor">
    <cofactor evidence="13">
        <name>Zn(2+)</name>
        <dbReference type="ChEBI" id="CHEBI:29105"/>
    </cofactor>
    <text evidence="13">Binds 1 zinc ion per subunit.</text>
</comment>
<dbReference type="InterPro" id="IPR015273">
    <property type="entry name" value="Cys-tRNA-synt_Ia_DALR"/>
</dbReference>
<dbReference type="InterPro" id="IPR056411">
    <property type="entry name" value="CysS_C"/>
</dbReference>
<dbReference type="Proteomes" id="UP000192288">
    <property type="component" value="Unassembled WGS sequence"/>
</dbReference>
<feature type="binding site" evidence="13">
    <location>
        <position position="242"/>
    </location>
    <ligand>
        <name>Zn(2+)</name>
        <dbReference type="ChEBI" id="CHEBI:29105"/>
    </ligand>
</feature>
<keyword evidence="8 13" id="KW-0862">Zinc</keyword>
<evidence type="ECO:0000256" key="2">
    <source>
        <dbReference type="ARBA" id="ARBA00005594"/>
    </source>
</evidence>
<evidence type="ECO:0000256" key="8">
    <source>
        <dbReference type="ARBA" id="ARBA00022833"/>
    </source>
</evidence>
<evidence type="ECO:0000313" key="15">
    <source>
        <dbReference type="EMBL" id="ORI97076.1"/>
    </source>
</evidence>
<dbReference type="Gene3D" id="3.40.50.620">
    <property type="entry name" value="HUPs"/>
    <property type="match status" value="1"/>
</dbReference>
<evidence type="ECO:0000256" key="10">
    <source>
        <dbReference type="ARBA" id="ARBA00022917"/>
    </source>
</evidence>
<feature type="binding site" evidence="13">
    <location>
        <position position="213"/>
    </location>
    <ligand>
        <name>Zn(2+)</name>
        <dbReference type="ChEBI" id="CHEBI:29105"/>
    </ligand>
</feature>
<dbReference type="SUPFAM" id="SSF52374">
    <property type="entry name" value="Nucleotidylyl transferase"/>
    <property type="match status" value="1"/>
</dbReference>
<dbReference type="GO" id="GO:0008270">
    <property type="term" value="F:zinc ion binding"/>
    <property type="evidence" value="ECO:0007669"/>
    <property type="project" value="UniProtKB-UniRule"/>
</dbReference>
<sequence>MIQVFNTLTREKEVFKSITPGKINMYVCGPTVYNYIHIGNARSAIAFDTVRRYFEYRGYDVNYVSNFTDVDDKIINRAQEEGISEMAVANKYADAFHEDTLPLNIKPATVRSRATEVIPEIIAFVQDLVNEGYAYEVEGDVYFRAKKFKGYGILAHQDLAEMEANAAGRLDDEETARKEDPIDFAVWKSQENPDVISWPSPWGNGRPGWHIECSVMAQKYLSDTIDIHGGGIDLAFPHHTNEIAQSEAHTGQRFVNYWMHNGFVNVDNEKMSKSLGNFTTLHDLLANYDDPMAIRYLLATTQYRRPINYAEETLAQARAELDRIRTGYRNLEFRLTSAISGHDNVIDQEVNRQQQAFETAMDDDFNAQNAIAAVFELVTLANTYAESDTVKQSSGNQLLETLQMLMQIFGVDIVETQTSLNPEQKQLFDDRANARKSHDFQKSDQLRDELNAQGIIVEDTPQGQRWHKA</sequence>
<dbReference type="RefSeq" id="WP_004911035.1">
    <property type="nucleotide sequence ID" value="NZ_MPLS01000052.1"/>
</dbReference>
<evidence type="ECO:0000256" key="12">
    <source>
        <dbReference type="ARBA" id="ARBA00047398"/>
    </source>
</evidence>
<keyword evidence="6 13" id="KW-0479">Metal-binding</keyword>
<keyword evidence="4 13" id="KW-0963">Cytoplasm</keyword>
<keyword evidence="9 13" id="KW-0067">ATP-binding</keyword>
<name>A0A1X0VBV9_LEUPS</name>
<evidence type="ECO:0000256" key="7">
    <source>
        <dbReference type="ARBA" id="ARBA00022741"/>
    </source>
</evidence>
<dbReference type="InterPro" id="IPR009080">
    <property type="entry name" value="tRNAsynth_Ia_anticodon-bd"/>
</dbReference>
<keyword evidence="5 13" id="KW-0436">Ligase</keyword>
<gene>
    <name evidence="13" type="primary">cysS</name>
    <name evidence="15" type="ORF">BMR96_09135</name>
</gene>
<feature type="binding site" evidence="13">
    <location>
        <position position="238"/>
    </location>
    <ligand>
        <name>Zn(2+)</name>
        <dbReference type="ChEBI" id="CHEBI:29105"/>
    </ligand>
</feature>
<dbReference type="PANTHER" id="PTHR10890">
    <property type="entry name" value="CYSTEINYL-TRNA SYNTHETASE"/>
    <property type="match status" value="1"/>
</dbReference>